<dbReference type="Proteomes" id="UP000759443">
    <property type="component" value="Unassembled WGS sequence"/>
</dbReference>
<name>A0ABS4E0C8_9HYPH</name>
<proteinExistence type="predicted"/>
<gene>
    <name evidence="2" type="ORF">J2Z17_002828</name>
</gene>
<accession>A0ABS4E0C8</accession>
<evidence type="ECO:0000313" key="3">
    <source>
        <dbReference type="Proteomes" id="UP000759443"/>
    </source>
</evidence>
<evidence type="ECO:0000313" key="2">
    <source>
        <dbReference type="EMBL" id="MBP1851383.1"/>
    </source>
</evidence>
<evidence type="ECO:0000256" key="1">
    <source>
        <dbReference type="SAM" id="MobiDB-lite"/>
    </source>
</evidence>
<organism evidence="2 3">
    <name type="scientific">Rhizobium halophytocola</name>
    <dbReference type="NCBI Taxonomy" id="735519"/>
    <lineage>
        <taxon>Bacteria</taxon>
        <taxon>Pseudomonadati</taxon>
        <taxon>Pseudomonadota</taxon>
        <taxon>Alphaproteobacteria</taxon>
        <taxon>Hyphomicrobiales</taxon>
        <taxon>Rhizobiaceae</taxon>
        <taxon>Rhizobium/Agrobacterium group</taxon>
        <taxon>Rhizobium</taxon>
    </lineage>
</organism>
<protein>
    <submittedName>
        <fullName evidence="2">Uncharacterized protein</fullName>
    </submittedName>
</protein>
<reference evidence="2 3" key="1">
    <citation type="submission" date="2021-03" db="EMBL/GenBank/DDBJ databases">
        <title>Genomic Encyclopedia of Type Strains, Phase IV (KMG-IV): sequencing the most valuable type-strain genomes for metagenomic binning, comparative biology and taxonomic classification.</title>
        <authorList>
            <person name="Goeker M."/>
        </authorList>
    </citation>
    <scope>NUCLEOTIDE SEQUENCE [LARGE SCALE GENOMIC DNA]</scope>
    <source>
        <strain evidence="2 3">DSM 21600</strain>
    </source>
</reference>
<feature type="region of interest" description="Disordered" evidence="1">
    <location>
        <begin position="1"/>
        <end position="28"/>
    </location>
</feature>
<dbReference type="RefSeq" id="WP_209946033.1">
    <property type="nucleotide sequence ID" value="NZ_JAGGJU010000007.1"/>
</dbReference>
<comment type="caution">
    <text evidence="2">The sequence shown here is derived from an EMBL/GenBank/DDBJ whole genome shotgun (WGS) entry which is preliminary data.</text>
</comment>
<dbReference type="EMBL" id="JAGGJU010000007">
    <property type="protein sequence ID" value="MBP1851383.1"/>
    <property type="molecule type" value="Genomic_DNA"/>
</dbReference>
<keyword evidence="3" id="KW-1185">Reference proteome</keyword>
<sequence>MTRRRKSGEKGQKMPATPGPRLQMLDDPDSTLPWLTAEQFQSLTEREKDYEYQRFMQMICGYLGFWQSCDLALCRRARACRGYLSEAQFKAGNRSHVHPPCYGTRNGRYDDIQDFARELKRYVNGDPGPFTHDFDNIQYRIGPSWRHSHSVKNR</sequence>